<feature type="non-terminal residue" evidence="1">
    <location>
        <position position="1"/>
    </location>
</feature>
<dbReference type="EMBL" id="CAJVPU010019142">
    <property type="protein sequence ID" value="CAG8670020.1"/>
    <property type="molecule type" value="Genomic_DNA"/>
</dbReference>
<reference evidence="1" key="1">
    <citation type="submission" date="2021-06" db="EMBL/GenBank/DDBJ databases">
        <authorList>
            <person name="Kallberg Y."/>
            <person name="Tangrot J."/>
            <person name="Rosling A."/>
        </authorList>
    </citation>
    <scope>NUCLEOTIDE SEQUENCE</scope>
    <source>
        <strain evidence="1">IL203A</strain>
    </source>
</reference>
<protein>
    <submittedName>
        <fullName evidence="1">10056_t:CDS:1</fullName>
    </submittedName>
</protein>
<dbReference type="Proteomes" id="UP000789702">
    <property type="component" value="Unassembled WGS sequence"/>
</dbReference>
<gene>
    <name evidence="1" type="ORF">DHETER_LOCUS10142</name>
</gene>
<sequence>DTATTTPHSLAALLTQAETISTNSNNSPLVSPIPMDTNEHFNE</sequence>
<organism evidence="1 2">
    <name type="scientific">Dentiscutata heterogama</name>
    <dbReference type="NCBI Taxonomy" id="1316150"/>
    <lineage>
        <taxon>Eukaryota</taxon>
        <taxon>Fungi</taxon>
        <taxon>Fungi incertae sedis</taxon>
        <taxon>Mucoromycota</taxon>
        <taxon>Glomeromycotina</taxon>
        <taxon>Glomeromycetes</taxon>
        <taxon>Diversisporales</taxon>
        <taxon>Gigasporaceae</taxon>
        <taxon>Dentiscutata</taxon>
    </lineage>
</organism>
<name>A0ACA9NVR9_9GLOM</name>
<accession>A0ACA9NVR9</accession>
<keyword evidence="2" id="KW-1185">Reference proteome</keyword>
<evidence type="ECO:0000313" key="1">
    <source>
        <dbReference type="EMBL" id="CAG8670020.1"/>
    </source>
</evidence>
<comment type="caution">
    <text evidence="1">The sequence shown here is derived from an EMBL/GenBank/DDBJ whole genome shotgun (WGS) entry which is preliminary data.</text>
</comment>
<evidence type="ECO:0000313" key="2">
    <source>
        <dbReference type="Proteomes" id="UP000789702"/>
    </source>
</evidence>
<proteinExistence type="predicted"/>